<dbReference type="Proteomes" id="UP000319523">
    <property type="component" value="Unassembled WGS sequence"/>
</dbReference>
<keyword evidence="8" id="KW-1185">Reference proteome</keyword>
<proteinExistence type="predicted"/>
<feature type="transmembrane region" description="Helical" evidence="5">
    <location>
        <begin position="95"/>
        <end position="122"/>
    </location>
</feature>
<organism evidence="7 8">
    <name type="scientific">Mixta tenebrionis</name>
    <dbReference type="NCBI Taxonomy" id="2562439"/>
    <lineage>
        <taxon>Bacteria</taxon>
        <taxon>Pseudomonadati</taxon>
        <taxon>Pseudomonadota</taxon>
        <taxon>Gammaproteobacteria</taxon>
        <taxon>Enterobacterales</taxon>
        <taxon>Erwiniaceae</taxon>
        <taxon>Mixta</taxon>
    </lineage>
</organism>
<keyword evidence="2 5" id="KW-0812">Transmembrane</keyword>
<evidence type="ECO:0000256" key="3">
    <source>
        <dbReference type="ARBA" id="ARBA00022989"/>
    </source>
</evidence>
<comment type="caution">
    <text evidence="7">The sequence shown here is derived from an EMBL/GenBank/DDBJ whole genome shotgun (WGS) entry which is preliminary data.</text>
</comment>
<name>A0A506VBJ5_9GAMM</name>
<dbReference type="GO" id="GO:0016020">
    <property type="term" value="C:membrane"/>
    <property type="evidence" value="ECO:0007669"/>
    <property type="project" value="UniProtKB-SubCell"/>
</dbReference>
<keyword evidence="3 5" id="KW-1133">Transmembrane helix</keyword>
<dbReference type="GO" id="GO:0140359">
    <property type="term" value="F:ABC-type transporter activity"/>
    <property type="evidence" value="ECO:0007669"/>
    <property type="project" value="InterPro"/>
</dbReference>
<evidence type="ECO:0000313" key="8">
    <source>
        <dbReference type="Proteomes" id="UP000319523"/>
    </source>
</evidence>
<dbReference type="AlphaFoldDB" id="A0A506VBJ5"/>
<dbReference type="InterPro" id="IPR013525">
    <property type="entry name" value="ABC2_TM"/>
</dbReference>
<feature type="domain" description="ABC-2 type transporter transmembrane" evidence="6">
    <location>
        <begin position="11"/>
        <end position="197"/>
    </location>
</feature>
<dbReference type="EMBL" id="VHQI01000004">
    <property type="protein sequence ID" value="TPW42799.1"/>
    <property type="molecule type" value="Genomic_DNA"/>
</dbReference>
<dbReference type="OrthoDB" id="8684962at2"/>
<evidence type="ECO:0000259" key="6">
    <source>
        <dbReference type="Pfam" id="PF01061"/>
    </source>
</evidence>
<feature type="transmembrane region" description="Helical" evidence="5">
    <location>
        <begin position="211"/>
        <end position="232"/>
    </location>
</feature>
<sequence length="243" mass="27737">MKIAKMTGIFLKEQLRTPLGVIWSVISPAVLFFFMHFDDIDRKSGDKQWLLQQVGWFIGYISLSVILFSYCLYLIGRRESGFVATFIYNRASKFIFILSQMLASLVMLFIYLTFFMAIVFIGFQVTPGEEFLRLLLSGMVLSILIMPAFTWLAGLPVTFPTANIIFSVLLMMFMLFGMIALKKEMAVISLTNSVNPLLIYSAWLSEGKSPLFSTGALLFYCLMLLSSLLTVYRFRTEPVWSTQ</sequence>
<dbReference type="RefSeq" id="WP_141175770.1">
    <property type="nucleotide sequence ID" value="NZ_JBHUFX010000011.1"/>
</dbReference>
<reference evidence="7 8" key="1">
    <citation type="submission" date="2019-06" db="EMBL/GenBank/DDBJ databases">
        <authorList>
            <person name="Yang Y."/>
        </authorList>
    </citation>
    <scope>NUCLEOTIDE SEQUENCE [LARGE SCALE GENOMIC DNA]</scope>
    <source>
        <strain evidence="7 8">BIT-26</strain>
    </source>
</reference>
<evidence type="ECO:0000256" key="5">
    <source>
        <dbReference type="SAM" id="Phobius"/>
    </source>
</evidence>
<dbReference type="Pfam" id="PF01061">
    <property type="entry name" value="ABC2_membrane"/>
    <property type="match status" value="1"/>
</dbReference>
<evidence type="ECO:0000313" key="7">
    <source>
        <dbReference type="EMBL" id="TPW42799.1"/>
    </source>
</evidence>
<keyword evidence="4 5" id="KW-0472">Membrane</keyword>
<feature type="transmembrane region" description="Helical" evidence="5">
    <location>
        <begin position="159"/>
        <end position="179"/>
    </location>
</feature>
<gene>
    <name evidence="7" type="ORF">FKM52_08495</name>
</gene>
<protein>
    <submittedName>
        <fullName evidence="7">Protein mcbE</fullName>
    </submittedName>
</protein>
<evidence type="ECO:0000256" key="2">
    <source>
        <dbReference type="ARBA" id="ARBA00022692"/>
    </source>
</evidence>
<evidence type="ECO:0000256" key="1">
    <source>
        <dbReference type="ARBA" id="ARBA00004141"/>
    </source>
</evidence>
<accession>A0A506VBJ5</accession>
<comment type="subcellular location">
    <subcellularLocation>
        <location evidence="1">Membrane</location>
        <topology evidence="1">Multi-pass membrane protein</topology>
    </subcellularLocation>
</comment>
<feature type="transmembrane region" description="Helical" evidence="5">
    <location>
        <begin position="134"/>
        <end position="153"/>
    </location>
</feature>
<feature type="transmembrane region" description="Helical" evidence="5">
    <location>
        <begin position="49"/>
        <end position="75"/>
    </location>
</feature>
<evidence type="ECO:0000256" key="4">
    <source>
        <dbReference type="ARBA" id="ARBA00023136"/>
    </source>
</evidence>
<feature type="transmembrane region" description="Helical" evidence="5">
    <location>
        <begin position="20"/>
        <end position="37"/>
    </location>
</feature>